<feature type="region of interest" description="Disordered" evidence="1">
    <location>
        <begin position="1"/>
        <end position="26"/>
    </location>
</feature>
<dbReference type="EMBL" id="BK015760">
    <property type="protein sequence ID" value="DAE23866.1"/>
    <property type="molecule type" value="Genomic_DNA"/>
</dbReference>
<reference evidence="2" key="1">
    <citation type="journal article" date="2021" name="Proc. Natl. Acad. Sci. U.S.A.">
        <title>A Catalog of Tens of Thousands of Viruses from Human Metagenomes Reveals Hidden Associations with Chronic Diseases.</title>
        <authorList>
            <person name="Tisza M.J."/>
            <person name="Buck C.B."/>
        </authorList>
    </citation>
    <scope>NUCLEOTIDE SEQUENCE</scope>
    <source>
        <strain evidence="2">Ct9lR64</strain>
    </source>
</reference>
<organism evidence="2">
    <name type="scientific">Siphoviridae sp. ct9lR64</name>
    <dbReference type="NCBI Taxonomy" id="2826178"/>
    <lineage>
        <taxon>Viruses</taxon>
        <taxon>Duplodnaviria</taxon>
        <taxon>Heunggongvirae</taxon>
        <taxon>Uroviricota</taxon>
        <taxon>Caudoviricetes</taxon>
    </lineage>
</organism>
<accession>A0A8S5QY57</accession>
<proteinExistence type="predicted"/>
<evidence type="ECO:0000256" key="1">
    <source>
        <dbReference type="SAM" id="MobiDB-lite"/>
    </source>
</evidence>
<name>A0A8S5QY57_9CAUD</name>
<sequence>MASPIMERLRGNGETSQPPQSNGDFQVNQEIVDLYKAYTTCKDPSSLMDQMAQKIPVIGQIKSGGNMKDRFYKMCKEKGIDPNSIISQLKR</sequence>
<feature type="compositionally biased region" description="Polar residues" evidence="1">
    <location>
        <begin position="13"/>
        <end position="26"/>
    </location>
</feature>
<evidence type="ECO:0000313" key="2">
    <source>
        <dbReference type="EMBL" id="DAE23866.1"/>
    </source>
</evidence>
<protein>
    <submittedName>
        <fullName evidence="2">Antitoxin</fullName>
    </submittedName>
</protein>